<dbReference type="SUPFAM" id="SSF49373">
    <property type="entry name" value="Invasin/intimin cell-adhesion fragments"/>
    <property type="match status" value="1"/>
</dbReference>
<dbReference type="Proteomes" id="UP001597262">
    <property type="component" value="Unassembled WGS sequence"/>
</dbReference>
<evidence type="ECO:0000313" key="1">
    <source>
        <dbReference type="EMBL" id="MFD1177109.1"/>
    </source>
</evidence>
<gene>
    <name evidence="1" type="ORF">ACFQ3W_12510</name>
</gene>
<comment type="caution">
    <text evidence="1">The sequence shown here is derived from an EMBL/GenBank/DDBJ whole genome shotgun (WGS) entry which is preliminary data.</text>
</comment>
<protein>
    <submittedName>
        <fullName evidence="1">Uncharacterized protein</fullName>
    </submittedName>
</protein>
<reference evidence="2" key="1">
    <citation type="journal article" date="2019" name="Int. J. Syst. Evol. Microbiol.">
        <title>The Global Catalogue of Microorganisms (GCM) 10K type strain sequencing project: providing services to taxonomists for standard genome sequencing and annotation.</title>
        <authorList>
            <consortium name="The Broad Institute Genomics Platform"/>
            <consortium name="The Broad Institute Genome Sequencing Center for Infectious Disease"/>
            <person name="Wu L."/>
            <person name="Ma J."/>
        </authorList>
    </citation>
    <scope>NUCLEOTIDE SEQUENCE [LARGE SCALE GENOMIC DNA]</scope>
    <source>
        <strain evidence="2">CCUG 59189</strain>
    </source>
</reference>
<accession>A0ABW3RX80</accession>
<dbReference type="EMBL" id="JBHTLM010000008">
    <property type="protein sequence ID" value="MFD1177109.1"/>
    <property type="molecule type" value="Genomic_DNA"/>
</dbReference>
<dbReference type="InterPro" id="IPR008964">
    <property type="entry name" value="Invasin/intimin_cell_adhesion"/>
</dbReference>
<name>A0ABW3RX80_9BACL</name>
<organism evidence="1 2">
    <name type="scientific">Paenibacillus puldeungensis</name>
    <dbReference type="NCBI Taxonomy" id="696536"/>
    <lineage>
        <taxon>Bacteria</taxon>
        <taxon>Bacillati</taxon>
        <taxon>Bacillota</taxon>
        <taxon>Bacilli</taxon>
        <taxon>Bacillales</taxon>
        <taxon>Paenibacillaceae</taxon>
        <taxon>Paenibacillus</taxon>
    </lineage>
</organism>
<dbReference type="RefSeq" id="WP_379319561.1">
    <property type="nucleotide sequence ID" value="NZ_JBHTLM010000008.1"/>
</dbReference>
<sequence length="146" mass="16390">MPKYYAQLDEEMRVFTVSELAGEVDSPDMIPITEEQYRDGRLLLTRYVDGQFQGCFASMESDKSSIQPDGEDVVTVKVFITDWQGEVINDFNDEVTLELNGMRQTIKALNGIAEITISSEELGEFKLKTVGLDRNAELKVVVVDGD</sequence>
<dbReference type="Gene3D" id="2.60.40.10">
    <property type="entry name" value="Immunoglobulins"/>
    <property type="match status" value="1"/>
</dbReference>
<proteinExistence type="predicted"/>
<keyword evidence="2" id="KW-1185">Reference proteome</keyword>
<dbReference type="InterPro" id="IPR013783">
    <property type="entry name" value="Ig-like_fold"/>
</dbReference>
<evidence type="ECO:0000313" key="2">
    <source>
        <dbReference type="Proteomes" id="UP001597262"/>
    </source>
</evidence>